<evidence type="ECO:0000256" key="2">
    <source>
        <dbReference type="ARBA" id="ARBA00022692"/>
    </source>
</evidence>
<evidence type="ECO:0000313" key="7">
    <source>
        <dbReference type="EMBL" id="MCY1008735.1"/>
    </source>
</evidence>
<feature type="transmembrane region" description="Helical" evidence="5">
    <location>
        <begin position="21"/>
        <end position="39"/>
    </location>
</feature>
<dbReference type="Proteomes" id="UP001150924">
    <property type="component" value="Unassembled WGS sequence"/>
</dbReference>
<proteinExistence type="predicted"/>
<evidence type="ECO:0000256" key="1">
    <source>
        <dbReference type="ARBA" id="ARBA00004141"/>
    </source>
</evidence>
<reference evidence="7" key="1">
    <citation type="submission" date="2022-11" db="EMBL/GenBank/DDBJ databases">
        <title>Minimal conservation of predation-associated metabolite biosynthetic gene clusters underscores biosynthetic potential of Myxococcota including descriptions for ten novel species: Archangium lansinium sp. nov., Myxococcus landrumus sp. nov., Nannocystis bai.</title>
        <authorList>
            <person name="Ahearne A."/>
            <person name="Stevens C."/>
            <person name="Phillips K."/>
        </authorList>
    </citation>
    <scope>NUCLEOTIDE SEQUENCE</scope>
    <source>
        <strain evidence="7">Na p29</strain>
    </source>
</reference>
<keyword evidence="8" id="KW-1185">Reference proteome</keyword>
<evidence type="ECO:0000256" key="3">
    <source>
        <dbReference type="ARBA" id="ARBA00022989"/>
    </source>
</evidence>
<evidence type="ECO:0000259" key="6">
    <source>
        <dbReference type="Pfam" id="PF07291"/>
    </source>
</evidence>
<dbReference type="EMBL" id="JAPNKE010000002">
    <property type="protein sequence ID" value="MCY1008735.1"/>
    <property type="molecule type" value="Genomic_DNA"/>
</dbReference>
<dbReference type="InterPro" id="IPR009908">
    <property type="entry name" value="Methylamine_util_MauE"/>
</dbReference>
<comment type="subcellular location">
    <subcellularLocation>
        <location evidence="1">Membrane</location>
        <topology evidence="1">Multi-pass membrane protein</topology>
    </subcellularLocation>
</comment>
<feature type="transmembrane region" description="Helical" evidence="5">
    <location>
        <begin position="59"/>
        <end position="79"/>
    </location>
</feature>
<keyword evidence="4 5" id="KW-0472">Membrane</keyword>
<dbReference type="GO" id="GO:0016020">
    <property type="term" value="C:membrane"/>
    <property type="evidence" value="ECO:0007669"/>
    <property type="project" value="UniProtKB-SubCell"/>
</dbReference>
<organism evidence="7 8">
    <name type="scientific">Nannocystis pusilla</name>
    <dbReference type="NCBI Taxonomy" id="889268"/>
    <lineage>
        <taxon>Bacteria</taxon>
        <taxon>Pseudomonadati</taxon>
        <taxon>Myxococcota</taxon>
        <taxon>Polyangia</taxon>
        <taxon>Nannocystales</taxon>
        <taxon>Nannocystaceae</taxon>
        <taxon>Nannocystis</taxon>
    </lineage>
</organism>
<accession>A0A9X3ERT9</accession>
<evidence type="ECO:0000256" key="5">
    <source>
        <dbReference type="SAM" id="Phobius"/>
    </source>
</evidence>
<name>A0A9X3ERT9_9BACT</name>
<sequence length="154" mass="16230">MSQVHEDMSDRASRWRRGGVWVLRLVVAGVLLAAAAPKLADPVAFAAKLPNYRLFPDVLVNVVATTAPMLELLAALALLSGRLYRGGVWLSVGLMATFTALIGSALARGIDLDCGCFGNAVQAEPVGALDLVRNVVLLGLTVVLALDLGREPAR</sequence>
<dbReference type="Pfam" id="PF07291">
    <property type="entry name" value="MauE"/>
    <property type="match status" value="1"/>
</dbReference>
<comment type="caution">
    <text evidence="7">The sequence shown here is derived from an EMBL/GenBank/DDBJ whole genome shotgun (WGS) entry which is preliminary data.</text>
</comment>
<dbReference type="GO" id="GO:0030416">
    <property type="term" value="P:methylamine metabolic process"/>
    <property type="evidence" value="ECO:0007669"/>
    <property type="project" value="InterPro"/>
</dbReference>
<dbReference type="AlphaFoldDB" id="A0A9X3ERT9"/>
<feature type="domain" description="Methylamine utilisation protein MauE" evidence="6">
    <location>
        <begin position="20"/>
        <end position="146"/>
    </location>
</feature>
<evidence type="ECO:0000313" key="8">
    <source>
        <dbReference type="Proteomes" id="UP001150924"/>
    </source>
</evidence>
<protein>
    <recommendedName>
        <fullName evidence="6">Methylamine utilisation protein MauE domain-containing protein</fullName>
    </recommendedName>
</protein>
<dbReference type="RefSeq" id="WP_267771342.1">
    <property type="nucleotide sequence ID" value="NZ_JAPNKE010000002.1"/>
</dbReference>
<keyword evidence="3 5" id="KW-1133">Transmembrane helix</keyword>
<gene>
    <name evidence="7" type="ORF">OV079_24880</name>
</gene>
<keyword evidence="2 5" id="KW-0812">Transmembrane</keyword>
<evidence type="ECO:0000256" key="4">
    <source>
        <dbReference type="ARBA" id="ARBA00023136"/>
    </source>
</evidence>
<feature type="transmembrane region" description="Helical" evidence="5">
    <location>
        <begin position="86"/>
        <end position="107"/>
    </location>
</feature>